<dbReference type="VEuPathDB" id="FungiDB:ASPCADRAFT_208371"/>
<organism evidence="1 2">
    <name type="scientific">Aspergillus carbonarius (strain ITEM 5010)</name>
    <dbReference type="NCBI Taxonomy" id="602072"/>
    <lineage>
        <taxon>Eukaryota</taxon>
        <taxon>Fungi</taxon>
        <taxon>Dikarya</taxon>
        <taxon>Ascomycota</taxon>
        <taxon>Pezizomycotina</taxon>
        <taxon>Eurotiomycetes</taxon>
        <taxon>Eurotiomycetidae</taxon>
        <taxon>Eurotiales</taxon>
        <taxon>Aspergillaceae</taxon>
        <taxon>Aspergillus</taxon>
        <taxon>Aspergillus subgen. Circumdati</taxon>
    </lineage>
</organism>
<gene>
    <name evidence="1" type="ORF">ASPCADRAFT_208371</name>
</gene>
<dbReference type="Proteomes" id="UP000188318">
    <property type="component" value="Unassembled WGS sequence"/>
</dbReference>
<dbReference type="AlphaFoldDB" id="A0A1R3RJQ4"/>
<proteinExistence type="predicted"/>
<name>A0A1R3RJQ4_ASPC5</name>
<evidence type="ECO:0000313" key="2">
    <source>
        <dbReference type="Proteomes" id="UP000188318"/>
    </source>
</evidence>
<dbReference type="EMBL" id="KV907501">
    <property type="protein sequence ID" value="OOF94709.1"/>
    <property type="molecule type" value="Genomic_DNA"/>
</dbReference>
<feature type="non-terminal residue" evidence="1">
    <location>
        <position position="52"/>
    </location>
</feature>
<reference evidence="2" key="1">
    <citation type="journal article" date="2017" name="Genome Biol.">
        <title>Comparative genomics reveals high biological diversity and specific adaptations in the industrially and medically important fungal genus Aspergillus.</title>
        <authorList>
            <person name="de Vries R.P."/>
            <person name="Riley R."/>
            <person name="Wiebenga A."/>
            <person name="Aguilar-Osorio G."/>
            <person name="Amillis S."/>
            <person name="Uchima C.A."/>
            <person name="Anderluh G."/>
            <person name="Asadollahi M."/>
            <person name="Askin M."/>
            <person name="Barry K."/>
            <person name="Battaglia E."/>
            <person name="Bayram O."/>
            <person name="Benocci T."/>
            <person name="Braus-Stromeyer S.A."/>
            <person name="Caldana C."/>
            <person name="Canovas D."/>
            <person name="Cerqueira G.C."/>
            <person name="Chen F."/>
            <person name="Chen W."/>
            <person name="Choi C."/>
            <person name="Clum A."/>
            <person name="Dos Santos R.A."/>
            <person name="Damasio A.R."/>
            <person name="Diallinas G."/>
            <person name="Emri T."/>
            <person name="Fekete E."/>
            <person name="Flipphi M."/>
            <person name="Freyberg S."/>
            <person name="Gallo A."/>
            <person name="Gournas C."/>
            <person name="Habgood R."/>
            <person name="Hainaut M."/>
            <person name="Harispe M.L."/>
            <person name="Henrissat B."/>
            <person name="Hilden K.S."/>
            <person name="Hope R."/>
            <person name="Hossain A."/>
            <person name="Karabika E."/>
            <person name="Karaffa L."/>
            <person name="Karanyi Z."/>
            <person name="Krasevec N."/>
            <person name="Kuo A."/>
            <person name="Kusch H."/>
            <person name="LaButti K."/>
            <person name="Lagendijk E.L."/>
            <person name="Lapidus A."/>
            <person name="Levasseur A."/>
            <person name="Lindquist E."/>
            <person name="Lipzen A."/>
            <person name="Logrieco A.F."/>
            <person name="MacCabe A."/>
            <person name="Maekelae M.R."/>
            <person name="Malavazi I."/>
            <person name="Melin P."/>
            <person name="Meyer V."/>
            <person name="Mielnichuk N."/>
            <person name="Miskei M."/>
            <person name="Molnar A.P."/>
            <person name="Mule G."/>
            <person name="Ngan C.Y."/>
            <person name="Orejas M."/>
            <person name="Orosz E."/>
            <person name="Ouedraogo J.P."/>
            <person name="Overkamp K.M."/>
            <person name="Park H.-S."/>
            <person name="Perrone G."/>
            <person name="Piumi F."/>
            <person name="Punt P.J."/>
            <person name="Ram A.F."/>
            <person name="Ramon A."/>
            <person name="Rauscher S."/>
            <person name="Record E."/>
            <person name="Riano-Pachon D.M."/>
            <person name="Robert V."/>
            <person name="Roehrig J."/>
            <person name="Ruller R."/>
            <person name="Salamov A."/>
            <person name="Salih N.S."/>
            <person name="Samson R.A."/>
            <person name="Sandor E."/>
            <person name="Sanguinetti M."/>
            <person name="Schuetze T."/>
            <person name="Sepcic K."/>
            <person name="Shelest E."/>
            <person name="Sherlock G."/>
            <person name="Sophianopoulou V."/>
            <person name="Squina F.M."/>
            <person name="Sun H."/>
            <person name="Susca A."/>
            <person name="Todd R.B."/>
            <person name="Tsang A."/>
            <person name="Unkles S.E."/>
            <person name="van de Wiele N."/>
            <person name="van Rossen-Uffink D."/>
            <person name="Oliveira J.V."/>
            <person name="Vesth T.C."/>
            <person name="Visser J."/>
            <person name="Yu J.-H."/>
            <person name="Zhou M."/>
            <person name="Andersen M.R."/>
            <person name="Archer D.B."/>
            <person name="Baker S.E."/>
            <person name="Benoit I."/>
            <person name="Brakhage A.A."/>
            <person name="Braus G.H."/>
            <person name="Fischer R."/>
            <person name="Frisvad J.C."/>
            <person name="Goldman G.H."/>
            <person name="Houbraken J."/>
            <person name="Oakley B."/>
            <person name="Pocsi I."/>
            <person name="Scazzocchio C."/>
            <person name="Seiboth B."/>
            <person name="vanKuyk P.A."/>
            <person name="Wortman J."/>
            <person name="Dyer P.S."/>
            <person name="Grigoriev I.V."/>
        </authorList>
    </citation>
    <scope>NUCLEOTIDE SEQUENCE [LARGE SCALE GENOMIC DNA]</scope>
    <source>
        <strain evidence="2">ITEM 5010</strain>
    </source>
</reference>
<protein>
    <submittedName>
        <fullName evidence="1">Uncharacterized protein</fullName>
    </submittedName>
</protein>
<accession>A0A1R3RJQ4</accession>
<evidence type="ECO:0000313" key="1">
    <source>
        <dbReference type="EMBL" id="OOF94709.1"/>
    </source>
</evidence>
<keyword evidence="2" id="KW-1185">Reference proteome</keyword>
<sequence length="52" mass="6020">MVMMSRCRSVTSPVFVCLCASLETRLKAKERRGTSEKETKKKKVVFLEREVI</sequence>